<protein>
    <submittedName>
        <fullName evidence="6">Zn-dependent hydrolase</fullName>
    </submittedName>
</protein>
<dbReference type="InterPro" id="IPR011650">
    <property type="entry name" value="Peptidase_M20_dimer"/>
</dbReference>
<accession>A0A6M0S8C3</accession>
<dbReference type="PANTHER" id="PTHR32494">
    <property type="entry name" value="ALLANTOATE DEIMINASE-RELATED"/>
    <property type="match status" value="1"/>
</dbReference>
<dbReference type="NCBIfam" id="TIGR01879">
    <property type="entry name" value="hydantase"/>
    <property type="match status" value="1"/>
</dbReference>
<dbReference type="PIRSF" id="PIRSF001235">
    <property type="entry name" value="Amidase_carbamoylase"/>
    <property type="match status" value="1"/>
</dbReference>
<feature type="domain" description="Peptidase M20 dimerisation" evidence="5">
    <location>
        <begin position="221"/>
        <end position="323"/>
    </location>
</feature>
<dbReference type="InterPro" id="IPR002933">
    <property type="entry name" value="Peptidase_M20"/>
</dbReference>
<comment type="cofactor">
    <cofactor evidence="3">
        <name>Zn(2+)</name>
        <dbReference type="ChEBI" id="CHEBI:29105"/>
    </cofactor>
    <text evidence="3">Binds 2 Zn(2+) ions per subunit.</text>
</comment>
<dbReference type="Gene3D" id="3.30.70.360">
    <property type="match status" value="1"/>
</dbReference>
<evidence type="ECO:0000256" key="2">
    <source>
        <dbReference type="ARBA" id="ARBA00022801"/>
    </source>
</evidence>
<dbReference type="GO" id="GO:0046872">
    <property type="term" value="F:metal ion binding"/>
    <property type="evidence" value="ECO:0007669"/>
    <property type="project" value="UniProtKB-KW"/>
</dbReference>
<feature type="binding site" evidence="3">
    <location>
        <position position="141"/>
    </location>
    <ligand>
        <name>Zn(2+)</name>
        <dbReference type="ChEBI" id="CHEBI:29105"/>
        <label>2</label>
    </ligand>
</feature>
<feature type="binding site" evidence="4">
    <location>
        <position position="225"/>
    </location>
    <ligand>
        <name>allantoate</name>
        <dbReference type="ChEBI" id="CHEBI:17536"/>
    </ligand>
</feature>
<keyword evidence="3" id="KW-0862">Zinc</keyword>
<dbReference type="EMBL" id="QZCE01000002">
    <property type="protein sequence ID" value="NEZ64606.1"/>
    <property type="molecule type" value="Genomic_DNA"/>
</dbReference>
<feature type="binding site" evidence="3">
    <location>
        <position position="106"/>
    </location>
    <ligand>
        <name>Zn(2+)</name>
        <dbReference type="ChEBI" id="CHEBI:29105"/>
        <label>1</label>
    </ligand>
</feature>
<evidence type="ECO:0000259" key="5">
    <source>
        <dbReference type="Pfam" id="PF07687"/>
    </source>
</evidence>
<proteinExistence type="inferred from homology"/>
<keyword evidence="3" id="KW-0479">Metal-binding</keyword>
<feature type="binding site" evidence="4">
    <location>
        <position position="288"/>
    </location>
    <ligand>
        <name>allantoate</name>
        <dbReference type="ChEBI" id="CHEBI:17536"/>
    </ligand>
</feature>
<name>A0A6M0S8C3_9CYAN</name>
<feature type="binding site" evidence="3">
    <location>
        <position position="200"/>
    </location>
    <ligand>
        <name>Zn(2+)</name>
        <dbReference type="ChEBI" id="CHEBI:29105"/>
        <label>1</label>
    </ligand>
</feature>
<evidence type="ECO:0000256" key="1">
    <source>
        <dbReference type="ARBA" id="ARBA00006153"/>
    </source>
</evidence>
<dbReference type="Proteomes" id="UP000473574">
    <property type="component" value="Unassembled WGS sequence"/>
</dbReference>
<dbReference type="Pfam" id="PF07687">
    <property type="entry name" value="M20_dimer"/>
    <property type="match status" value="1"/>
</dbReference>
<comment type="caution">
    <text evidence="6">The sequence shown here is derived from an EMBL/GenBank/DDBJ whole genome shotgun (WGS) entry which is preliminary data.</text>
</comment>
<evidence type="ECO:0000256" key="4">
    <source>
        <dbReference type="PIRSR" id="PIRSR001235-2"/>
    </source>
</evidence>
<gene>
    <name evidence="6" type="ORF">D0962_17730</name>
</gene>
<dbReference type="PANTHER" id="PTHR32494:SF5">
    <property type="entry name" value="ALLANTOATE AMIDOHYDROLASE"/>
    <property type="match status" value="1"/>
</dbReference>
<feature type="binding site" evidence="3">
    <location>
        <position position="395"/>
    </location>
    <ligand>
        <name>Zn(2+)</name>
        <dbReference type="ChEBI" id="CHEBI:29105"/>
        <label>2</label>
    </ligand>
</feature>
<dbReference type="InterPro" id="IPR010158">
    <property type="entry name" value="Amidase_Cbmase"/>
</dbReference>
<dbReference type="Pfam" id="PF01546">
    <property type="entry name" value="Peptidase_M20"/>
    <property type="match status" value="1"/>
</dbReference>
<dbReference type="NCBIfam" id="NF006771">
    <property type="entry name" value="PRK09290.1-5"/>
    <property type="match status" value="1"/>
</dbReference>
<feature type="binding site" evidence="3">
    <location>
        <position position="106"/>
    </location>
    <ligand>
        <name>Zn(2+)</name>
        <dbReference type="ChEBI" id="CHEBI:29105"/>
        <label>2</label>
    </ligand>
</feature>
<dbReference type="InterPro" id="IPR036264">
    <property type="entry name" value="Bact_exopeptidase_dim_dom"/>
</dbReference>
<organism evidence="6 7">
    <name type="scientific">Adonisia turfae CCMR0082</name>
    <dbReference type="NCBI Taxonomy" id="2304604"/>
    <lineage>
        <taxon>Bacteria</taxon>
        <taxon>Bacillati</taxon>
        <taxon>Cyanobacteriota</taxon>
        <taxon>Adonisia</taxon>
        <taxon>Adonisia turfae</taxon>
    </lineage>
</organism>
<feature type="binding site" evidence="4">
    <location>
        <position position="301"/>
    </location>
    <ligand>
        <name>allantoate</name>
        <dbReference type="ChEBI" id="CHEBI:17536"/>
    </ligand>
</feature>
<dbReference type="SUPFAM" id="SSF55031">
    <property type="entry name" value="Bacterial exopeptidase dimerisation domain"/>
    <property type="match status" value="1"/>
</dbReference>
<dbReference type="GO" id="GO:0016813">
    <property type="term" value="F:hydrolase activity, acting on carbon-nitrogen (but not peptide) bonds, in linear amidines"/>
    <property type="evidence" value="ECO:0007669"/>
    <property type="project" value="InterPro"/>
</dbReference>
<dbReference type="RefSeq" id="WP_163665014.1">
    <property type="nucleotide sequence ID" value="NZ_QZCE01000002.1"/>
</dbReference>
<dbReference type="SUPFAM" id="SSF53187">
    <property type="entry name" value="Zn-dependent exopeptidases"/>
    <property type="match status" value="1"/>
</dbReference>
<comment type="similarity">
    <text evidence="1">Belongs to the peptidase M20 family.</text>
</comment>
<sequence length="439" mass="47344">MLNIIASTHIAPADTLTVNGERLMQMMTDVGAIGALPNGGVRRLAFSPEDRECRQLVRSWMEAAGMTVTIDAAGNIIGRYAGRFPQAPALATGSHLDTVPNAGIYDGTYGVLAGVEVARTLYDQGIRPDHPIEVIVFADEERTMIGSKAMAGKANLEPSFYEHPHYEPIDMGVNFIGGDWAQLPSAKRDTDGLAAFVELHVEQGPVLEAAGNSMGLVTGIVGQRRYLITIDGTASHAGTTPMPMRQDALVAASQIILAVNRLGNKTGDGYGEQVATVGAMQLSPNVANTIPGRVEMTLDIRDLSNQRLDAMVADLEEAMDAIATQTQTQIHIKPQLRNEPVPVNSHIYNAIAQVCDELRLPAQSLPSRASHDAQIIASITDMGMIFVPSQNGISHSETEYTTPEHCIQGANILLHTLLKLDQHYRCPEYPPAIRTESKV</sequence>
<reference evidence="6 7" key="1">
    <citation type="journal article" date="2020" name="Microb. Ecol.">
        <title>Ecogenomics of the Marine Benthic Filamentous Cyanobacterium Adonisia.</title>
        <authorList>
            <person name="Walter J.M."/>
            <person name="Coutinho F.H."/>
            <person name="Leomil L."/>
            <person name="Hargreaves P.I."/>
            <person name="Campeao M.E."/>
            <person name="Vieira V.V."/>
            <person name="Silva B.S."/>
            <person name="Fistarol G.O."/>
            <person name="Salomon P.S."/>
            <person name="Sawabe T."/>
            <person name="Mino S."/>
            <person name="Hosokawa M."/>
            <person name="Miyashita H."/>
            <person name="Maruyama F."/>
            <person name="van Verk M.C."/>
            <person name="Dutilh B.E."/>
            <person name="Thompson C.C."/>
            <person name="Thompson F.L."/>
        </authorList>
    </citation>
    <scope>NUCLEOTIDE SEQUENCE [LARGE SCALE GENOMIC DNA]</scope>
    <source>
        <strain evidence="6 7">CCMR0082</strain>
    </source>
</reference>
<evidence type="ECO:0000313" key="7">
    <source>
        <dbReference type="Proteomes" id="UP000473574"/>
    </source>
</evidence>
<dbReference type="AlphaFoldDB" id="A0A6M0S8C3"/>
<evidence type="ECO:0000313" key="6">
    <source>
        <dbReference type="EMBL" id="NEZ64606.1"/>
    </source>
</evidence>
<dbReference type="CDD" id="cd03884">
    <property type="entry name" value="M20_bAS"/>
    <property type="match status" value="1"/>
</dbReference>
<dbReference type="Gene3D" id="3.40.630.10">
    <property type="entry name" value="Zn peptidases"/>
    <property type="match status" value="1"/>
</dbReference>
<feature type="binding site" evidence="3">
    <location>
        <position position="95"/>
    </location>
    <ligand>
        <name>Zn(2+)</name>
        <dbReference type="ChEBI" id="CHEBI:29105"/>
        <label>1</label>
    </ligand>
</feature>
<evidence type="ECO:0000256" key="3">
    <source>
        <dbReference type="PIRSR" id="PIRSR001235-1"/>
    </source>
</evidence>
<keyword evidence="2 6" id="KW-0378">Hydrolase</keyword>